<proteinExistence type="predicted"/>
<dbReference type="AlphaFoldDB" id="A0A7W7ZP53"/>
<comment type="caution">
    <text evidence="1">The sequence shown here is derived from an EMBL/GenBank/DDBJ whole genome shotgun (WGS) entry which is preliminary data.</text>
</comment>
<accession>A0A7W7ZP53</accession>
<reference evidence="1 2" key="1">
    <citation type="submission" date="2020-08" db="EMBL/GenBank/DDBJ databases">
        <title>Genomic Encyclopedia of Type Strains, Phase IV (KMG-V): Genome sequencing to study the core and pangenomes of soil and plant-associated prokaryotes.</title>
        <authorList>
            <person name="Whitman W."/>
        </authorList>
    </citation>
    <scope>NUCLEOTIDE SEQUENCE [LARGE SCALE GENOMIC DNA]</scope>
    <source>
        <strain evidence="1 2">X5P3</strain>
    </source>
</reference>
<evidence type="ECO:0000313" key="2">
    <source>
        <dbReference type="Proteomes" id="UP000584867"/>
    </source>
</evidence>
<gene>
    <name evidence="1" type="ORF">HDF15_001845</name>
</gene>
<dbReference type="EMBL" id="JACHIO010000006">
    <property type="protein sequence ID" value="MBB5063503.1"/>
    <property type="molecule type" value="Genomic_DNA"/>
</dbReference>
<dbReference type="RefSeq" id="WP_184254710.1">
    <property type="nucleotide sequence ID" value="NZ_JACHIO010000006.1"/>
</dbReference>
<dbReference type="Proteomes" id="UP000584867">
    <property type="component" value="Unassembled WGS sequence"/>
</dbReference>
<organism evidence="1 2">
    <name type="scientific">Granulicella mallensis</name>
    <dbReference type="NCBI Taxonomy" id="940614"/>
    <lineage>
        <taxon>Bacteria</taxon>
        <taxon>Pseudomonadati</taxon>
        <taxon>Acidobacteriota</taxon>
        <taxon>Terriglobia</taxon>
        <taxon>Terriglobales</taxon>
        <taxon>Acidobacteriaceae</taxon>
        <taxon>Granulicella</taxon>
    </lineage>
</organism>
<evidence type="ECO:0000313" key="1">
    <source>
        <dbReference type="EMBL" id="MBB5063503.1"/>
    </source>
</evidence>
<protein>
    <submittedName>
        <fullName evidence="1">Uncharacterized protein</fullName>
    </submittedName>
</protein>
<name>A0A7W7ZP53_9BACT</name>
<dbReference type="SUPFAM" id="SSF82171">
    <property type="entry name" value="DPP6 N-terminal domain-like"/>
    <property type="match status" value="1"/>
</dbReference>
<sequence length="341" mass="36976">MRRDLLIGYIPRWIVIAAVLLFLCGTAPAQRSGPPRFLYELSCNTVVKVDLTNGQTIEEILLSNRTKLVPAESPRTAFCDLDAMMYSPADRQAQTIVSDRVRRTYTWIAFSVPEFRVVASRPLPEAFEEDASPRFVRGRSGAVLVDLTRGYMKLTAGAAIPAEADGRAGVGGVDHSIHLAGLQTGSHEGWLDLAQYHGEGLLPYSAYGQGKLLLSKPLMQAAGEVVLRVSGANGDRLAAVDVSSRKITVFDIPPGKLTMTSDGHYLIVQEAGKPGGAPYGRAWFVDMAAEKILKVWNDHRVNTSAFLAFAPTGELVFQGFAESTGLTFAVTEPVNGFFSEE</sequence>